<feature type="transmembrane region" description="Helical" evidence="6">
    <location>
        <begin position="217"/>
        <end position="239"/>
    </location>
</feature>
<gene>
    <name evidence="7" type="ORF">MBEBAB_1003</name>
</gene>
<evidence type="ECO:0000256" key="6">
    <source>
        <dbReference type="SAM" id="Phobius"/>
    </source>
</evidence>
<name>A0A8E0NAZ7_9CAUL</name>
<dbReference type="AlphaFoldDB" id="A0A8E0NAZ7"/>
<dbReference type="InterPro" id="IPR001851">
    <property type="entry name" value="ABC_transp_permease"/>
</dbReference>
<organism evidence="7 8">
    <name type="scientific">Brevundimonas abyssalis TAR-001</name>
    <dbReference type="NCBI Taxonomy" id="1391729"/>
    <lineage>
        <taxon>Bacteria</taxon>
        <taxon>Pseudomonadati</taxon>
        <taxon>Pseudomonadota</taxon>
        <taxon>Alphaproteobacteria</taxon>
        <taxon>Caulobacterales</taxon>
        <taxon>Caulobacteraceae</taxon>
        <taxon>Brevundimonas</taxon>
    </lineage>
</organism>
<dbReference type="Pfam" id="PF02653">
    <property type="entry name" value="BPD_transp_2"/>
    <property type="match status" value="1"/>
</dbReference>
<dbReference type="EMBL" id="BATC01000011">
    <property type="protein sequence ID" value="GAD58753.1"/>
    <property type="molecule type" value="Genomic_DNA"/>
</dbReference>
<keyword evidence="2" id="KW-1003">Cell membrane</keyword>
<evidence type="ECO:0000256" key="4">
    <source>
        <dbReference type="ARBA" id="ARBA00022989"/>
    </source>
</evidence>
<dbReference type="GO" id="GO:0022857">
    <property type="term" value="F:transmembrane transporter activity"/>
    <property type="evidence" value="ECO:0007669"/>
    <property type="project" value="InterPro"/>
</dbReference>
<feature type="transmembrane region" description="Helical" evidence="6">
    <location>
        <begin position="52"/>
        <end position="70"/>
    </location>
</feature>
<dbReference type="GO" id="GO:0005886">
    <property type="term" value="C:plasma membrane"/>
    <property type="evidence" value="ECO:0007669"/>
    <property type="project" value="UniProtKB-SubCell"/>
</dbReference>
<feature type="transmembrane region" description="Helical" evidence="6">
    <location>
        <begin position="303"/>
        <end position="325"/>
    </location>
</feature>
<protein>
    <submittedName>
        <fullName evidence="7">Putative sugar ABC transport system, permease protein YtfT</fullName>
    </submittedName>
</protein>
<accession>A0A8E0NAZ7</accession>
<evidence type="ECO:0000256" key="1">
    <source>
        <dbReference type="ARBA" id="ARBA00004651"/>
    </source>
</evidence>
<keyword evidence="4 6" id="KW-1133">Transmembrane helix</keyword>
<keyword evidence="3 6" id="KW-0812">Transmembrane</keyword>
<feature type="transmembrane region" description="Helical" evidence="6">
    <location>
        <begin position="167"/>
        <end position="188"/>
    </location>
</feature>
<feature type="transmembrane region" description="Helical" evidence="6">
    <location>
        <begin position="77"/>
        <end position="94"/>
    </location>
</feature>
<feature type="transmembrane region" description="Helical" evidence="6">
    <location>
        <begin position="277"/>
        <end position="297"/>
    </location>
</feature>
<keyword evidence="5 6" id="KW-0472">Membrane</keyword>
<reference evidence="8" key="1">
    <citation type="journal article" date="2013" name="Genome Announc.">
        <title>Draft Genome Sequence of the Dimorphic Prosthecate Bacterium Brevundimonas abyssalis TAR-001T.</title>
        <authorList>
            <person name="Tsubouchi T."/>
            <person name="Nishi S."/>
            <person name="Usui K."/>
            <person name="Shimane Y."/>
            <person name="Takaki Y."/>
            <person name="Maruyama T."/>
            <person name="Hatada Y."/>
        </authorList>
    </citation>
    <scope>NUCLEOTIDE SEQUENCE [LARGE SCALE GENOMIC DNA]</scope>
    <source>
        <strain evidence="8">TAR-001</strain>
    </source>
</reference>
<sequence length="337" mass="34448">MSAFKDTTRWLMTARPQLAALALVLGLNMVIAPGFLELTWSDGRLYGSPINLLNRAAPVALLALGMSMVIATRGIDLSVGAVMAIAGAVAAVLVNSGAPWPVAVAAALGAGLACGLWNGVLVAVIGIQPIVATLILMVAGRGVAQLITDGRILTFNDPGLAAIGGGAWLGLPIPVWITLAAAMALIVLTRRTALGLFIEAIGVNPAASRLSGVNSRMVLICVYMVSGLMAALAGLIVAGDIRGADANNAGLWLELDAILAAVIGGASLYGGRLGLSLALLGVWTLQGLKLAILRSGLPAEYNLIVMALLIAVILALQSPAGGRAWRRLTPSRREIAP</sequence>
<dbReference type="CDD" id="cd06579">
    <property type="entry name" value="TM_PBP1_transp_AraH_like"/>
    <property type="match status" value="1"/>
</dbReference>
<comment type="caution">
    <text evidence="7">The sequence shown here is derived from an EMBL/GenBank/DDBJ whole genome shotgun (WGS) entry which is preliminary data.</text>
</comment>
<evidence type="ECO:0000256" key="2">
    <source>
        <dbReference type="ARBA" id="ARBA00022475"/>
    </source>
</evidence>
<keyword evidence="8" id="KW-1185">Reference proteome</keyword>
<dbReference type="RefSeq" id="WP_021696849.1">
    <property type="nucleotide sequence ID" value="NZ_BATC01000011.1"/>
</dbReference>
<evidence type="ECO:0000313" key="8">
    <source>
        <dbReference type="Proteomes" id="UP000016569"/>
    </source>
</evidence>
<dbReference type="PANTHER" id="PTHR32196">
    <property type="entry name" value="ABC TRANSPORTER PERMEASE PROTEIN YPHD-RELATED-RELATED"/>
    <property type="match status" value="1"/>
</dbReference>
<feature type="transmembrane region" description="Helical" evidence="6">
    <location>
        <begin position="251"/>
        <end position="270"/>
    </location>
</feature>
<evidence type="ECO:0000256" key="5">
    <source>
        <dbReference type="ARBA" id="ARBA00023136"/>
    </source>
</evidence>
<comment type="subcellular location">
    <subcellularLocation>
        <location evidence="1">Cell membrane</location>
        <topology evidence="1">Multi-pass membrane protein</topology>
    </subcellularLocation>
</comment>
<dbReference type="Proteomes" id="UP000016569">
    <property type="component" value="Unassembled WGS sequence"/>
</dbReference>
<evidence type="ECO:0000256" key="3">
    <source>
        <dbReference type="ARBA" id="ARBA00022692"/>
    </source>
</evidence>
<proteinExistence type="predicted"/>
<evidence type="ECO:0000313" key="7">
    <source>
        <dbReference type="EMBL" id="GAD58753.1"/>
    </source>
</evidence>
<dbReference type="PANTHER" id="PTHR32196:SF19">
    <property type="entry name" value="GALACTOFURANOSE TRANSPORTER PERMEASE PROTEIN YTFT"/>
    <property type="match status" value="1"/>
</dbReference>